<dbReference type="InterPro" id="IPR015267">
    <property type="entry name" value="PPP4R2"/>
</dbReference>
<dbReference type="GO" id="GO:0019888">
    <property type="term" value="F:protein phosphatase regulator activity"/>
    <property type="evidence" value="ECO:0007669"/>
    <property type="project" value="InterPro"/>
</dbReference>
<dbReference type="eggNOG" id="KOG3175">
    <property type="taxonomic scope" value="Eukaryota"/>
</dbReference>
<dbReference type="OrthoDB" id="341898at2759"/>
<comment type="similarity">
    <text evidence="1">Belongs to the PPP4R2 family.</text>
</comment>
<dbReference type="EMBL" id="LN902844">
    <property type="protein sequence ID" value="CDS36245.1"/>
    <property type="molecule type" value="Genomic_DNA"/>
</dbReference>
<dbReference type="GO" id="GO:0005634">
    <property type="term" value="C:nucleus"/>
    <property type="evidence" value="ECO:0007669"/>
    <property type="project" value="TreeGrafter"/>
</dbReference>
<dbReference type="AlphaFoldDB" id="A0A068XV53"/>
<reference evidence="3" key="2">
    <citation type="submission" date="2015-11" db="EMBL/GenBank/DDBJ databases">
        <authorList>
            <person name="Zhang Y."/>
            <person name="Guo Z."/>
        </authorList>
    </citation>
    <scope>NUCLEOTIDE SEQUENCE</scope>
</reference>
<feature type="compositionally biased region" description="Low complexity" evidence="2">
    <location>
        <begin position="173"/>
        <end position="182"/>
    </location>
</feature>
<proteinExistence type="inferred from homology"/>
<gene>
    <name evidence="3" type="ORF">EmuJ_000325600</name>
</gene>
<protein>
    <submittedName>
        <fullName evidence="3">Serine:threonine protein phosphatase 4</fullName>
    </submittedName>
</protein>
<dbReference type="GO" id="GO:0005737">
    <property type="term" value="C:cytoplasm"/>
    <property type="evidence" value="ECO:0007669"/>
    <property type="project" value="TreeGrafter"/>
</dbReference>
<dbReference type="STRING" id="6211.A0A068XV53"/>
<organism evidence="3 4">
    <name type="scientific">Echinococcus multilocularis</name>
    <name type="common">Fox tapeworm</name>
    <dbReference type="NCBI Taxonomy" id="6211"/>
    <lineage>
        <taxon>Eukaryota</taxon>
        <taxon>Metazoa</taxon>
        <taxon>Spiralia</taxon>
        <taxon>Lophotrochozoa</taxon>
        <taxon>Platyhelminthes</taxon>
        <taxon>Cestoda</taxon>
        <taxon>Eucestoda</taxon>
        <taxon>Cyclophyllidea</taxon>
        <taxon>Taeniidae</taxon>
        <taxon>Echinococcus</taxon>
    </lineage>
</organism>
<evidence type="ECO:0000313" key="3">
    <source>
        <dbReference type="EMBL" id="CDS36245.1"/>
    </source>
</evidence>
<sequence length="580" mass="64341">MTLLDMENRESILSALNDLEIEVNGAPSPILEEYLREIAKHGLTFIPWFHVKPLILQKFNHVMDEFAEDIDENKRRNMPRTAEFNDLRERVYKELNQFEGTPFTIQRICELLTEPRKHYTRPDKFLRGFEKVCLVVSIVDCYGNKIYNIDPRLSGSIERSSTIMNGTSTECGSNSSVEDSSSGTKRSDEEEDDVDEDNTATTESVTPPRSPCINFYRSLTDRRPPSNLTEGHQKPTKDILIGSFSPGIPGKHTLQRPFLSNRTSSSFRPILEESEDLACGADEVQDGGEKRVDDVVMEDADVGEEIRIGVASDSQPLLSTRSFTGIQKLFLENDAEETAKPTIPTVPPIDQMLRPMGQLEAFVNTISMVPSTPPPTDVATSVTVANTTVSTASTPDESVDCCATKNGKEDLKEVQIPESTTEVANTEVEAGCEEERAVPPKLVEEVDGTTRLTVSRPSLKRESFTFDESDEEASSEEFPELMASPAKRMRADDGEEESVDRGKSANVNVESSPMEQQHNEEMEATPIKEGLDDAHHPLQNIDESASKQKTVEEEAEEAQKQVSGESGAIIDSETGEHEST</sequence>
<evidence type="ECO:0000313" key="4">
    <source>
        <dbReference type="Proteomes" id="UP000017246"/>
    </source>
</evidence>
<feature type="region of interest" description="Disordered" evidence="2">
    <location>
        <begin position="453"/>
        <end position="580"/>
    </location>
</feature>
<keyword evidence="4" id="KW-1185">Reference proteome</keyword>
<feature type="compositionally biased region" description="Polar residues" evidence="2">
    <location>
        <begin position="505"/>
        <end position="516"/>
    </location>
</feature>
<dbReference type="GO" id="GO:0030289">
    <property type="term" value="C:protein phosphatase 4 complex"/>
    <property type="evidence" value="ECO:0007669"/>
    <property type="project" value="InterPro"/>
</dbReference>
<dbReference type="PANTHER" id="PTHR16487:SF0">
    <property type="entry name" value="PROTEIN PHOSPHATASE 4 REGULATORY SUBUNIT 2-RELATED"/>
    <property type="match status" value="1"/>
</dbReference>
<feature type="region of interest" description="Disordered" evidence="2">
    <location>
        <begin position="164"/>
        <end position="238"/>
    </location>
</feature>
<name>A0A068XV53_ECHMU</name>
<feature type="compositionally biased region" description="Acidic residues" evidence="2">
    <location>
        <begin position="189"/>
        <end position="198"/>
    </location>
</feature>
<dbReference type="PANTHER" id="PTHR16487">
    <property type="entry name" value="PPP4R2-RELATED PROTEIN"/>
    <property type="match status" value="1"/>
</dbReference>
<feature type="compositionally biased region" description="Acidic residues" evidence="2">
    <location>
        <begin position="465"/>
        <end position="479"/>
    </location>
</feature>
<reference evidence="3" key="1">
    <citation type="journal article" date="2013" name="Nature">
        <title>The genomes of four tapeworm species reveal adaptations to parasitism.</title>
        <authorList>
            <person name="Tsai I.J."/>
            <person name="Zarowiecki M."/>
            <person name="Holroyd N."/>
            <person name="Garciarrubio A."/>
            <person name="Sanchez-Flores A."/>
            <person name="Brooks K.L."/>
            <person name="Tracey A."/>
            <person name="Bobes R.J."/>
            <person name="Fragoso G."/>
            <person name="Sciutto E."/>
            <person name="Aslett M."/>
            <person name="Beasley H."/>
            <person name="Bennett H.M."/>
            <person name="Cai J."/>
            <person name="Camicia F."/>
            <person name="Clark R."/>
            <person name="Cucher M."/>
            <person name="De Silva N."/>
            <person name="Day T.A."/>
            <person name="Deplazes P."/>
            <person name="Estrada K."/>
            <person name="Fernandez C."/>
            <person name="Holland P.W."/>
            <person name="Hou J."/>
            <person name="Hu S."/>
            <person name="Huckvale T."/>
            <person name="Hung S.S."/>
            <person name="Kamenetzky L."/>
            <person name="Keane J.A."/>
            <person name="Kiss F."/>
            <person name="Koziol U."/>
            <person name="Lambert O."/>
            <person name="Liu K."/>
            <person name="Luo X."/>
            <person name="Luo Y."/>
            <person name="Macchiaroli N."/>
            <person name="Nichol S."/>
            <person name="Paps J."/>
            <person name="Parkinson J."/>
            <person name="Pouchkina-Stantcheva N."/>
            <person name="Riddiford N."/>
            <person name="Rosenzvit M."/>
            <person name="Salinas G."/>
            <person name="Wasmuth J.D."/>
            <person name="Zamanian M."/>
            <person name="Zheng Y."/>
            <person name="Cai X."/>
            <person name="Soberon X."/>
            <person name="Olson P.D."/>
            <person name="Laclette J.P."/>
            <person name="Brehm K."/>
            <person name="Berriman M."/>
            <person name="Garciarrubio A."/>
            <person name="Bobes R.J."/>
            <person name="Fragoso G."/>
            <person name="Sanchez-Flores A."/>
            <person name="Estrada K."/>
            <person name="Cevallos M.A."/>
            <person name="Morett E."/>
            <person name="Gonzalez V."/>
            <person name="Portillo T."/>
            <person name="Ochoa-Leyva A."/>
            <person name="Jose M.V."/>
            <person name="Sciutto E."/>
            <person name="Landa A."/>
            <person name="Jimenez L."/>
            <person name="Valdes V."/>
            <person name="Carrero J.C."/>
            <person name="Larralde C."/>
            <person name="Morales-Montor J."/>
            <person name="Limon-Lason J."/>
            <person name="Soberon X."/>
            <person name="Laclette J.P."/>
        </authorList>
    </citation>
    <scope>NUCLEOTIDE SEQUENCE [LARGE SCALE GENOMIC DNA]</scope>
</reference>
<dbReference type="Proteomes" id="UP000017246">
    <property type="component" value="Unassembled WGS sequence"/>
</dbReference>
<accession>A0A068XV53</accession>
<dbReference type="OMA" id="PCINFYR"/>
<evidence type="ECO:0000256" key="2">
    <source>
        <dbReference type="SAM" id="MobiDB-lite"/>
    </source>
</evidence>
<dbReference type="Pfam" id="PF09184">
    <property type="entry name" value="PPP4R2"/>
    <property type="match status" value="1"/>
</dbReference>
<evidence type="ECO:0000256" key="1">
    <source>
        <dbReference type="ARBA" id="ARBA00009207"/>
    </source>
</evidence>